<evidence type="ECO:0000256" key="1">
    <source>
        <dbReference type="SAM" id="Phobius"/>
    </source>
</evidence>
<proteinExistence type="predicted"/>
<evidence type="ECO:0000313" key="2">
    <source>
        <dbReference type="EMBL" id="MBA8810258.1"/>
    </source>
</evidence>
<keyword evidence="1" id="KW-0812">Transmembrane</keyword>
<gene>
    <name evidence="2" type="ORF">FHX71_004234</name>
</gene>
<sequence length="147" mass="15909">MTDSLRAIYATSGILCVLAAIVSGGVKAAGWELPVIETVWVRVTLAFFGASLLLVGAFYPAVLARLARPKMSTYVVTTRTSSITSTSGSLANPRVKSSTWGGDKIEISAARYERSGDGTSYTFFDSDGHPVREIWRSEVAKIERRDD</sequence>
<feature type="transmembrane region" description="Helical" evidence="1">
    <location>
        <begin position="39"/>
        <end position="62"/>
    </location>
</feature>
<name>A0A7W3JCD4_9MICO</name>
<feature type="transmembrane region" description="Helical" evidence="1">
    <location>
        <begin position="7"/>
        <end position="27"/>
    </location>
</feature>
<dbReference type="EMBL" id="JACGWV010000002">
    <property type="protein sequence ID" value="MBA8810258.1"/>
    <property type="molecule type" value="Genomic_DNA"/>
</dbReference>
<keyword evidence="1" id="KW-0472">Membrane</keyword>
<dbReference type="RefSeq" id="WP_182619395.1">
    <property type="nucleotide sequence ID" value="NZ_BAAATF010000010.1"/>
</dbReference>
<accession>A0A7W3JCD4</accession>
<evidence type="ECO:0000313" key="3">
    <source>
        <dbReference type="Proteomes" id="UP000540568"/>
    </source>
</evidence>
<keyword evidence="1" id="KW-1133">Transmembrane helix</keyword>
<reference evidence="2 3" key="1">
    <citation type="submission" date="2020-07" db="EMBL/GenBank/DDBJ databases">
        <title>Sequencing the genomes of 1000 actinobacteria strains.</title>
        <authorList>
            <person name="Klenk H.-P."/>
        </authorList>
    </citation>
    <scope>NUCLEOTIDE SEQUENCE [LARGE SCALE GENOMIC DNA]</scope>
    <source>
        <strain evidence="2 3">DSM 44121</strain>
    </source>
</reference>
<dbReference type="Proteomes" id="UP000540568">
    <property type="component" value="Unassembled WGS sequence"/>
</dbReference>
<organism evidence="2 3">
    <name type="scientific">Promicromonospora sukumoe</name>
    <dbReference type="NCBI Taxonomy" id="88382"/>
    <lineage>
        <taxon>Bacteria</taxon>
        <taxon>Bacillati</taxon>
        <taxon>Actinomycetota</taxon>
        <taxon>Actinomycetes</taxon>
        <taxon>Micrococcales</taxon>
        <taxon>Promicromonosporaceae</taxon>
        <taxon>Promicromonospora</taxon>
    </lineage>
</organism>
<comment type="caution">
    <text evidence="2">The sequence shown here is derived from an EMBL/GenBank/DDBJ whole genome shotgun (WGS) entry which is preliminary data.</text>
</comment>
<dbReference type="AlphaFoldDB" id="A0A7W3JCD4"/>
<protein>
    <submittedName>
        <fullName evidence="2">Uncharacterized protein</fullName>
    </submittedName>
</protein>
<keyword evidence="3" id="KW-1185">Reference proteome</keyword>